<dbReference type="Proteomes" id="UP001454036">
    <property type="component" value="Unassembled WGS sequence"/>
</dbReference>
<keyword evidence="3" id="KW-0812">Transmembrane</keyword>
<evidence type="ECO:0000256" key="4">
    <source>
        <dbReference type="ARBA" id="ARBA00022968"/>
    </source>
</evidence>
<comment type="subcellular location">
    <subcellularLocation>
        <location evidence="1">Membrane</location>
        <topology evidence="1">Single-pass membrane protein</topology>
    </subcellularLocation>
</comment>
<name>A0AAV3PGH1_LITER</name>
<evidence type="ECO:0000313" key="9">
    <source>
        <dbReference type="EMBL" id="GAA0150353.1"/>
    </source>
</evidence>
<dbReference type="GO" id="GO:0016413">
    <property type="term" value="F:O-acetyltransferase activity"/>
    <property type="evidence" value="ECO:0007669"/>
    <property type="project" value="InterPro"/>
</dbReference>
<sequence>MNLQPSHHFPLPHKLHIFSFPPFTRKHISHALIFFSLFSILIISCNILDPIQSPTFFGIGLYFSQLIPNNNQYAIGNACDYSVGQWFWDENYLIQKYIENCPFLDPGFRCQQSGRRDMEFQKWRWKPQGCDLPRFNASDLLQRGRNKRIVFSGDSIARNQWESLICMLTQGVSNQSSVYEENGNPITKHKGFLSIRFEEFNLTVEYYRTPFLVVVDRPPRNASKEVKGTIRLDKLHWYSSKWSGADVLIFSCGHWWNKGKTTNMGMFFREGEAVNMTMDVMEAFRRSLNTLKSYVKQTLATQNSLIFFRSYAPTHYRDGTWDDGGHCDTETAPQSNYTKLESEPLHNKYISDVVKEMETRKIGVKFLNITYMSELRNDGHPSKYRETGTPLDAPQDCSHWCLPGVPDTWNEIVYANLVSAGFGIQLDNKDG</sequence>
<dbReference type="PANTHER" id="PTHR32285:SF53">
    <property type="entry name" value="PROTEIN TRICHOME BIREFRINGENCE-LIKE 9"/>
    <property type="match status" value="1"/>
</dbReference>
<protein>
    <recommendedName>
        <fullName evidence="11">Trichome birefringence-like N-terminal domain-containing protein</fullName>
    </recommendedName>
</protein>
<evidence type="ECO:0000313" key="10">
    <source>
        <dbReference type="Proteomes" id="UP001454036"/>
    </source>
</evidence>
<evidence type="ECO:0008006" key="11">
    <source>
        <dbReference type="Google" id="ProtNLM"/>
    </source>
</evidence>
<accession>A0AAV3PGH1</accession>
<dbReference type="GO" id="GO:0005794">
    <property type="term" value="C:Golgi apparatus"/>
    <property type="evidence" value="ECO:0007669"/>
    <property type="project" value="TreeGrafter"/>
</dbReference>
<dbReference type="AlphaFoldDB" id="A0AAV3PGH1"/>
<evidence type="ECO:0000259" key="7">
    <source>
        <dbReference type="Pfam" id="PF13839"/>
    </source>
</evidence>
<dbReference type="InterPro" id="IPR026057">
    <property type="entry name" value="TBL_C"/>
</dbReference>
<proteinExistence type="inferred from homology"/>
<evidence type="ECO:0000256" key="2">
    <source>
        <dbReference type="ARBA" id="ARBA00007727"/>
    </source>
</evidence>
<organism evidence="9 10">
    <name type="scientific">Lithospermum erythrorhizon</name>
    <name type="common">Purple gromwell</name>
    <name type="synonym">Lithospermum officinale var. erythrorhizon</name>
    <dbReference type="NCBI Taxonomy" id="34254"/>
    <lineage>
        <taxon>Eukaryota</taxon>
        <taxon>Viridiplantae</taxon>
        <taxon>Streptophyta</taxon>
        <taxon>Embryophyta</taxon>
        <taxon>Tracheophyta</taxon>
        <taxon>Spermatophyta</taxon>
        <taxon>Magnoliopsida</taxon>
        <taxon>eudicotyledons</taxon>
        <taxon>Gunneridae</taxon>
        <taxon>Pentapetalae</taxon>
        <taxon>asterids</taxon>
        <taxon>lamiids</taxon>
        <taxon>Boraginales</taxon>
        <taxon>Boraginaceae</taxon>
        <taxon>Boraginoideae</taxon>
        <taxon>Lithospermeae</taxon>
        <taxon>Lithospermum</taxon>
    </lineage>
</organism>
<dbReference type="Pfam" id="PF14416">
    <property type="entry name" value="PMR5N"/>
    <property type="match status" value="1"/>
</dbReference>
<evidence type="ECO:0000256" key="1">
    <source>
        <dbReference type="ARBA" id="ARBA00004167"/>
    </source>
</evidence>
<comment type="caution">
    <text evidence="9">The sequence shown here is derived from an EMBL/GenBank/DDBJ whole genome shotgun (WGS) entry which is preliminary data.</text>
</comment>
<reference evidence="9 10" key="1">
    <citation type="submission" date="2024-01" db="EMBL/GenBank/DDBJ databases">
        <title>The complete chloroplast genome sequence of Lithospermum erythrorhizon: insights into the phylogenetic relationship among Boraginaceae species and the maternal lineages of purple gromwells.</title>
        <authorList>
            <person name="Okada T."/>
            <person name="Watanabe K."/>
        </authorList>
    </citation>
    <scope>NUCLEOTIDE SEQUENCE [LARGE SCALE GENOMIC DNA]</scope>
</reference>
<dbReference type="PANTHER" id="PTHR32285">
    <property type="entry name" value="PROTEIN TRICHOME BIREFRINGENCE-LIKE 9-RELATED"/>
    <property type="match status" value="1"/>
</dbReference>
<keyword evidence="6" id="KW-0472">Membrane</keyword>
<keyword evidence="10" id="KW-1185">Reference proteome</keyword>
<comment type="similarity">
    <text evidence="2">Belongs to the PC-esterase family. TBL subfamily.</text>
</comment>
<dbReference type="EMBL" id="BAABME010001574">
    <property type="protein sequence ID" value="GAA0150353.1"/>
    <property type="molecule type" value="Genomic_DNA"/>
</dbReference>
<dbReference type="GO" id="GO:0016020">
    <property type="term" value="C:membrane"/>
    <property type="evidence" value="ECO:0007669"/>
    <property type="project" value="UniProtKB-SubCell"/>
</dbReference>
<gene>
    <name evidence="9" type="ORF">LIER_09313</name>
</gene>
<keyword evidence="5" id="KW-1133">Transmembrane helix</keyword>
<feature type="domain" description="Trichome birefringence-like C-terminal" evidence="7">
    <location>
        <begin position="132"/>
        <end position="415"/>
    </location>
</feature>
<dbReference type="Pfam" id="PF13839">
    <property type="entry name" value="PC-Esterase"/>
    <property type="match status" value="1"/>
</dbReference>
<evidence type="ECO:0000256" key="5">
    <source>
        <dbReference type="ARBA" id="ARBA00022989"/>
    </source>
</evidence>
<dbReference type="InterPro" id="IPR029962">
    <property type="entry name" value="TBL"/>
</dbReference>
<dbReference type="InterPro" id="IPR025846">
    <property type="entry name" value="TBL_N"/>
</dbReference>
<evidence type="ECO:0000256" key="3">
    <source>
        <dbReference type="ARBA" id="ARBA00022692"/>
    </source>
</evidence>
<feature type="domain" description="Trichome birefringence-like N-terminal" evidence="8">
    <location>
        <begin position="78"/>
        <end position="131"/>
    </location>
</feature>
<evidence type="ECO:0000256" key="6">
    <source>
        <dbReference type="ARBA" id="ARBA00023136"/>
    </source>
</evidence>
<keyword evidence="4" id="KW-0735">Signal-anchor</keyword>
<evidence type="ECO:0000259" key="8">
    <source>
        <dbReference type="Pfam" id="PF14416"/>
    </source>
</evidence>